<dbReference type="EMBL" id="JAWDGP010007919">
    <property type="protein sequence ID" value="KAK3700269.1"/>
    <property type="molecule type" value="Genomic_DNA"/>
</dbReference>
<keyword evidence="1" id="KW-0732">Signal</keyword>
<reference evidence="2" key="1">
    <citation type="journal article" date="2023" name="G3 (Bethesda)">
        <title>A reference genome for the long-term kleptoplast-retaining sea slug Elysia crispata morphotype clarki.</title>
        <authorList>
            <person name="Eastman K.E."/>
            <person name="Pendleton A.L."/>
            <person name="Shaikh M.A."/>
            <person name="Suttiyut T."/>
            <person name="Ogas R."/>
            <person name="Tomko P."/>
            <person name="Gavelis G."/>
            <person name="Widhalm J.R."/>
            <person name="Wisecaver J.H."/>
        </authorList>
    </citation>
    <scope>NUCLEOTIDE SEQUENCE</scope>
    <source>
        <strain evidence="2">ECLA1</strain>
    </source>
</reference>
<dbReference type="AlphaFoldDB" id="A0AAE1CJH8"/>
<evidence type="ECO:0000313" key="3">
    <source>
        <dbReference type="Proteomes" id="UP001283361"/>
    </source>
</evidence>
<organism evidence="2 3">
    <name type="scientific">Elysia crispata</name>
    <name type="common">lettuce slug</name>
    <dbReference type="NCBI Taxonomy" id="231223"/>
    <lineage>
        <taxon>Eukaryota</taxon>
        <taxon>Metazoa</taxon>
        <taxon>Spiralia</taxon>
        <taxon>Lophotrochozoa</taxon>
        <taxon>Mollusca</taxon>
        <taxon>Gastropoda</taxon>
        <taxon>Heterobranchia</taxon>
        <taxon>Euthyneura</taxon>
        <taxon>Panpulmonata</taxon>
        <taxon>Sacoglossa</taxon>
        <taxon>Placobranchoidea</taxon>
        <taxon>Plakobranchidae</taxon>
        <taxon>Elysia</taxon>
    </lineage>
</organism>
<proteinExistence type="predicted"/>
<sequence length="72" mass="8178">MAQKAAVLCMVLVMAFTFLDHISAHTEETTWLQTLFSPACSYMTYLMDEVFCTGSSNAQCDLVLWMLRYLPS</sequence>
<evidence type="ECO:0000313" key="2">
    <source>
        <dbReference type="EMBL" id="KAK3700269.1"/>
    </source>
</evidence>
<feature type="signal peptide" evidence="1">
    <location>
        <begin position="1"/>
        <end position="24"/>
    </location>
</feature>
<protein>
    <submittedName>
        <fullName evidence="2">Uncharacterized protein</fullName>
    </submittedName>
</protein>
<accession>A0AAE1CJH8</accession>
<gene>
    <name evidence="2" type="ORF">RRG08_033547</name>
</gene>
<keyword evidence="3" id="KW-1185">Reference proteome</keyword>
<feature type="chain" id="PRO_5041916181" evidence="1">
    <location>
        <begin position="25"/>
        <end position="72"/>
    </location>
</feature>
<comment type="caution">
    <text evidence="2">The sequence shown here is derived from an EMBL/GenBank/DDBJ whole genome shotgun (WGS) entry which is preliminary data.</text>
</comment>
<dbReference type="Proteomes" id="UP001283361">
    <property type="component" value="Unassembled WGS sequence"/>
</dbReference>
<name>A0AAE1CJH8_9GAST</name>
<evidence type="ECO:0000256" key="1">
    <source>
        <dbReference type="SAM" id="SignalP"/>
    </source>
</evidence>